<feature type="transmembrane region" description="Helical" evidence="2">
    <location>
        <begin position="245"/>
        <end position="265"/>
    </location>
</feature>
<proteinExistence type="predicted"/>
<accession>A0ABV5P5U5</accession>
<feature type="transmembrane region" description="Helical" evidence="2">
    <location>
        <begin position="149"/>
        <end position="167"/>
    </location>
</feature>
<evidence type="ECO:0000313" key="3">
    <source>
        <dbReference type="EMBL" id="MFB9518537.1"/>
    </source>
</evidence>
<gene>
    <name evidence="3" type="ORF">ACFFTU_01020</name>
</gene>
<feature type="compositionally biased region" description="Basic and acidic residues" evidence="1">
    <location>
        <begin position="400"/>
        <end position="428"/>
    </location>
</feature>
<keyword evidence="2" id="KW-0812">Transmembrane</keyword>
<evidence type="ECO:0008006" key="5">
    <source>
        <dbReference type="Google" id="ProtNLM"/>
    </source>
</evidence>
<feature type="transmembrane region" description="Helical" evidence="2">
    <location>
        <begin position="122"/>
        <end position="143"/>
    </location>
</feature>
<sequence length="467" mass="48370">MTVYPIKCLPPGALPAGGVPAWSVDGGGDVTRSVAGSGVGGWPVADAERWRRARVPAVLAPAVGGWIVAALVAAAYVLLFGLSSTSAVWHGGPGEGTDWLRYPGIVLLTALPFWYRYVPVAAVPAALAVAVEAGLSLAGSGAADQSARAGELVVLAACAVTVTGGGLRLRARRRQRALALAAAGRRRFPLPDGTPESDGHRGHRHVYLGLVLCLVAVGILTEGLFGEPTGSGVPYDAVGQQRVALVLLVAGTTFYGHGQLAYLAARRLHGEPQPALVVGVREGADGRRWVCADARTGSAAPLVAFVARKGDTCAFARSLGSGSAYAVGNGHHDIDPKHEPFEALLYGTPVEGDEVVLLYACAEYHRPDEMGQMYATVSAVALRPDRRHRLGPWQPADGPARQRERLREAQERAERHRAAQREAAERRRNAPRGGTWTRSTGSGSSSGGGGCGSGCGSGDGGGCGGGD</sequence>
<dbReference type="RefSeq" id="WP_345219280.1">
    <property type="nucleotide sequence ID" value="NZ_BAAAXE010000002.1"/>
</dbReference>
<feature type="region of interest" description="Disordered" evidence="1">
    <location>
        <begin position="388"/>
        <end position="467"/>
    </location>
</feature>
<protein>
    <recommendedName>
        <fullName evidence="5">Integral membrane protein</fullName>
    </recommendedName>
</protein>
<feature type="transmembrane region" description="Helical" evidence="2">
    <location>
        <begin position="58"/>
        <end position="79"/>
    </location>
</feature>
<evidence type="ECO:0000313" key="4">
    <source>
        <dbReference type="Proteomes" id="UP001589718"/>
    </source>
</evidence>
<feature type="compositionally biased region" description="Low complexity" evidence="1">
    <location>
        <begin position="431"/>
        <end position="443"/>
    </location>
</feature>
<dbReference type="Proteomes" id="UP001589718">
    <property type="component" value="Unassembled WGS sequence"/>
</dbReference>
<evidence type="ECO:0000256" key="1">
    <source>
        <dbReference type="SAM" id="MobiDB-lite"/>
    </source>
</evidence>
<feature type="compositionally biased region" description="Gly residues" evidence="1">
    <location>
        <begin position="444"/>
        <end position="467"/>
    </location>
</feature>
<feature type="transmembrane region" description="Helical" evidence="2">
    <location>
        <begin position="99"/>
        <end position="115"/>
    </location>
</feature>
<keyword evidence="2" id="KW-0472">Membrane</keyword>
<comment type="caution">
    <text evidence="3">The sequence shown here is derived from an EMBL/GenBank/DDBJ whole genome shotgun (WGS) entry which is preliminary data.</text>
</comment>
<keyword evidence="2" id="KW-1133">Transmembrane helix</keyword>
<keyword evidence="4" id="KW-1185">Reference proteome</keyword>
<evidence type="ECO:0000256" key="2">
    <source>
        <dbReference type="SAM" id="Phobius"/>
    </source>
</evidence>
<name>A0ABV5P5U5_STRCM</name>
<reference evidence="3 4" key="1">
    <citation type="submission" date="2024-09" db="EMBL/GenBank/DDBJ databases">
        <authorList>
            <person name="Sun Q."/>
            <person name="Mori K."/>
        </authorList>
    </citation>
    <scope>NUCLEOTIDE SEQUENCE [LARGE SCALE GENOMIC DNA]</scope>
    <source>
        <strain evidence="3 4">JCM 4362</strain>
    </source>
</reference>
<feature type="transmembrane region" description="Helical" evidence="2">
    <location>
        <begin position="206"/>
        <end position="225"/>
    </location>
</feature>
<organism evidence="3 4">
    <name type="scientific">Streptomyces cremeus</name>
    <dbReference type="NCBI Taxonomy" id="66881"/>
    <lineage>
        <taxon>Bacteria</taxon>
        <taxon>Bacillati</taxon>
        <taxon>Actinomycetota</taxon>
        <taxon>Actinomycetes</taxon>
        <taxon>Kitasatosporales</taxon>
        <taxon>Streptomycetaceae</taxon>
        <taxon>Streptomyces</taxon>
    </lineage>
</organism>
<dbReference type="EMBL" id="JBHMCR010000001">
    <property type="protein sequence ID" value="MFB9518537.1"/>
    <property type="molecule type" value="Genomic_DNA"/>
</dbReference>